<sequence>MHNSTDIKKTVSITLILLRTFRFLRPRESDASITTTVFCFCSTCTQHDSHLFVITVFRKLQDQWRCFLQKILCNAQKRRSFVLASNLGTNFSHSSVHIQIFTENSMCRILLTQTLLQSPALSNDVLPSPNFAGNSSTVAALREVWGLPQRCSLFC</sequence>
<dbReference type="AlphaFoldDB" id="A0A8X6TZL1"/>
<organism evidence="1 2">
    <name type="scientific">Nephila pilipes</name>
    <name type="common">Giant wood spider</name>
    <name type="synonym">Nephila maculata</name>
    <dbReference type="NCBI Taxonomy" id="299642"/>
    <lineage>
        <taxon>Eukaryota</taxon>
        <taxon>Metazoa</taxon>
        <taxon>Ecdysozoa</taxon>
        <taxon>Arthropoda</taxon>
        <taxon>Chelicerata</taxon>
        <taxon>Arachnida</taxon>
        <taxon>Araneae</taxon>
        <taxon>Araneomorphae</taxon>
        <taxon>Entelegynae</taxon>
        <taxon>Araneoidea</taxon>
        <taxon>Nephilidae</taxon>
        <taxon>Nephila</taxon>
    </lineage>
</organism>
<keyword evidence="2" id="KW-1185">Reference proteome</keyword>
<accession>A0A8X6TZL1</accession>
<name>A0A8X6TZL1_NEPPI</name>
<gene>
    <name evidence="1" type="ORF">NPIL_685121</name>
</gene>
<dbReference type="Proteomes" id="UP000887013">
    <property type="component" value="Unassembled WGS sequence"/>
</dbReference>
<reference evidence="1" key="1">
    <citation type="submission" date="2020-08" db="EMBL/GenBank/DDBJ databases">
        <title>Multicomponent nature underlies the extraordinary mechanical properties of spider dragline silk.</title>
        <authorList>
            <person name="Kono N."/>
            <person name="Nakamura H."/>
            <person name="Mori M."/>
            <person name="Yoshida Y."/>
            <person name="Ohtoshi R."/>
            <person name="Malay A.D."/>
            <person name="Moran D.A.P."/>
            <person name="Tomita M."/>
            <person name="Numata K."/>
            <person name="Arakawa K."/>
        </authorList>
    </citation>
    <scope>NUCLEOTIDE SEQUENCE</scope>
</reference>
<evidence type="ECO:0000313" key="1">
    <source>
        <dbReference type="EMBL" id="GFT63027.1"/>
    </source>
</evidence>
<evidence type="ECO:0000313" key="2">
    <source>
        <dbReference type="Proteomes" id="UP000887013"/>
    </source>
</evidence>
<comment type="caution">
    <text evidence="1">The sequence shown here is derived from an EMBL/GenBank/DDBJ whole genome shotgun (WGS) entry which is preliminary data.</text>
</comment>
<proteinExistence type="predicted"/>
<protein>
    <submittedName>
        <fullName evidence="1">Uncharacterized protein</fullName>
    </submittedName>
</protein>
<dbReference type="EMBL" id="BMAW01019364">
    <property type="protein sequence ID" value="GFT63027.1"/>
    <property type="molecule type" value="Genomic_DNA"/>
</dbReference>